<proteinExistence type="predicted"/>
<gene>
    <name evidence="5" type="ORF">HID58_030573</name>
</gene>
<keyword evidence="2" id="KW-0880">Kelch repeat</keyword>
<dbReference type="PANTHER" id="PTHR46344">
    <property type="entry name" value="OS02G0202900 PROTEIN"/>
    <property type="match status" value="1"/>
</dbReference>
<keyword evidence="6" id="KW-1185">Reference proteome</keyword>
<dbReference type="Proteomes" id="UP000824890">
    <property type="component" value="Unassembled WGS sequence"/>
</dbReference>
<sequence length="197" mass="22677">MEMKIRILVDLVSQTLAAMINNKTVWEMRASFNLKDDVTSYVEREWRRKHEWAFESDPLPAVEEEGMPTIYFQLMPDKVIALTFRYGTKLKRLEDDVAELCFSRNSRSIFQIISQVCWRWRRFLRSEHYAAVRKLTGSVEELMCVLVDDGYWEVFECSANKLGRIPPVPGPLKGGFGLAVLDGGKIVFIGGRYDSAA</sequence>
<dbReference type="InterPro" id="IPR011043">
    <property type="entry name" value="Gal_Oxase/kelch_b-propeller"/>
</dbReference>
<evidence type="ECO:0000256" key="3">
    <source>
        <dbReference type="ARBA" id="ARBA00022737"/>
    </source>
</evidence>
<evidence type="ECO:0000256" key="2">
    <source>
        <dbReference type="ARBA" id="ARBA00022441"/>
    </source>
</evidence>
<evidence type="ECO:0000313" key="5">
    <source>
        <dbReference type="EMBL" id="KAH0916127.1"/>
    </source>
</evidence>
<reference evidence="5 6" key="1">
    <citation type="submission" date="2021-05" db="EMBL/GenBank/DDBJ databases">
        <title>Genome Assembly of Synthetic Allotetraploid Brassica napus Reveals Homoeologous Exchanges between Subgenomes.</title>
        <authorList>
            <person name="Davis J.T."/>
        </authorList>
    </citation>
    <scope>NUCLEOTIDE SEQUENCE [LARGE SCALE GENOMIC DNA]</scope>
    <source>
        <strain evidence="6">cv. Da-Ae</strain>
        <tissue evidence="5">Seedling</tissue>
    </source>
</reference>
<dbReference type="PANTHER" id="PTHR46344:SF1">
    <property type="entry name" value="OS02G0504900 PROTEIN"/>
    <property type="match status" value="1"/>
</dbReference>
<dbReference type="EMBL" id="JAGKQM010000008">
    <property type="protein sequence ID" value="KAH0916127.1"/>
    <property type="molecule type" value="Genomic_DNA"/>
</dbReference>
<dbReference type="SUPFAM" id="SSF50965">
    <property type="entry name" value="Galactose oxidase, central domain"/>
    <property type="match status" value="1"/>
</dbReference>
<comment type="caution">
    <text evidence="5">The sequence shown here is derived from an EMBL/GenBank/DDBJ whole genome shotgun (WGS) entry which is preliminary data.</text>
</comment>
<keyword evidence="3" id="KW-0677">Repeat</keyword>
<feature type="domain" description="SKP1 component dimerisation" evidence="4">
    <location>
        <begin position="8"/>
        <end position="53"/>
    </location>
</feature>
<dbReference type="Gene3D" id="3.30.710.10">
    <property type="entry name" value="Potassium Channel Kv1.1, Chain A"/>
    <property type="match status" value="1"/>
</dbReference>
<protein>
    <recommendedName>
        <fullName evidence="4">SKP1 component dimerisation domain-containing protein</fullName>
    </recommendedName>
</protein>
<dbReference type="InterPro" id="IPR016072">
    <property type="entry name" value="Skp1_comp_dimer"/>
</dbReference>
<evidence type="ECO:0000313" key="6">
    <source>
        <dbReference type="Proteomes" id="UP000824890"/>
    </source>
</evidence>
<dbReference type="SUPFAM" id="SSF81382">
    <property type="entry name" value="Skp1 dimerisation domain-like"/>
    <property type="match status" value="1"/>
</dbReference>
<name>A0ABQ8CGA3_BRANA</name>
<accession>A0ABQ8CGA3</accession>
<comment type="pathway">
    <text evidence="1">Protein modification; protein ubiquitination.</text>
</comment>
<organism evidence="5 6">
    <name type="scientific">Brassica napus</name>
    <name type="common">Rape</name>
    <dbReference type="NCBI Taxonomy" id="3708"/>
    <lineage>
        <taxon>Eukaryota</taxon>
        <taxon>Viridiplantae</taxon>
        <taxon>Streptophyta</taxon>
        <taxon>Embryophyta</taxon>
        <taxon>Tracheophyta</taxon>
        <taxon>Spermatophyta</taxon>
        <taxon>Magnoliopsida</taxon>
        <taxon>eudicotyledons</taxon>
        <taxon>Gunneridae</taxon>
        <taxon>Pentapetalae</taxon>
        <taxon>rosids</taxon>
        <taxon>malvids</taxon>
        <taxon>Brassicales</taxon>
        <taxon>Brassicaceae</taxon>
        <taxon>Brassiceae</taxon>
        <taxon>Brassica</taxon>
    </lineage>
</organism>
<evidence type="ECO:0000256" key="1">
    <source>
        <dbReference type="ARBA" id="ARBA00004906"/>
    </source>
</evidence>
<dbReference type="InterPro" id="IPR011333">
    <property type="entry name" value="SKP1/BTB/POZ_sf"/>
</dbReference>
<dbReference type="Pfam" id="PF01466">
    <property type="entry name" value="Skp1"/>
    <property type="match status" value="1"/>
</dbReference>
<dbReference type="InterPro" id="IPR036296">
    <property type="entry name" value="SKP1-like_dim_sf"/>
</dbReference>
<evidence type="ECO:0000259" key="4">
    <source>
        <dbReference type="Pfam" id="PF01466"/>
    </source>
</evidence>